<dbReference type="Proteomes" id="UP001200145">
    <property type="component" value="Unassembled WGS sequence"/>
</dbReference>
<comment type="caution">
    <text evidence="2">The sequence shown here is derived from an EMBL/GenBank/DDBJ whole genome shotgun (WGS) entry which is preliminary data.</text>
</comment>
<evidence type="ECO:0000313" key="2">
    <source>
        <dbReference type="EMBL" id="MCF1716325.1"/>
    </source>
</evidence>
<dbReference type="InterPro" id="IPR000182">
    <property type="entry name" value="GNAT_dom"/>
</dbReference>
<dbReference type="Pfam" id="PF13302">
    <property type="entry name" value="Acetyltransf_3"/>
    <property type="match status" value="1"/>
</dbReference>
<organism evidence="2 3">
    <name type="scientific">Flavihumibacter fluminis</name>
    <dbReference type="NCBI Taxonomy" id="2909236"/>
    <lineage>
        <taxon>Bacteria</taxon>
        <taxon>Pseudomonadati</taxon>
        <taxon>Bacteroidota</taxon>
        <taxon>Chitinophagia</taxon>
        <taxon>Chitinophagales</taxon>
        <taxon>Chitinophagaceae</taxon>
        <taxon>Flavihumibacter</taxon>
    </lineage>
</organism>
<keyword evidence="3" id="KW-1185">Reference proteome</keyword>
<dbReference type="SUPFAM" id="SSF55729">
    <property type="entry name" value="Acyl-CoA N-acyltransferases (Nat)"/>
    <property type="match status" value="1"/>
</dbReference>
<protein>
    <submittedName>
        <fullName evidence="2">GNAT family N-acetyltransferase</fullName>
    </submittedName>
</protein>
<dbReference type="Gene3D" id="3.40.630.30">
    <property type="match status" value="1"/>
</dbReference>
<proteinExistence type="predicted"/>
<gene>
    <name evidence="2" type="ORF">L0U88_16905</name>
</gene>
<dbReference type="InterPro" id="IPR016181">
    <property type="entry name" value="Acyl_CoA_acyltransferase"/>
</dbReference>
<sequence length="174" mass="20464">MSWTQTILRSERIFLQPLQAEDFKEVYAVASDPLVWEQHPNKNRYQPEEFNNYFEGALKSGGAYRIIEKNLGLTMGCTRYYDYDESDKSVLIGYTFIGRSFWGKGYNQELKQLMVEHAFQFVNIIRFHIGATNFRSQRSIEKFGAIKTGELDVAYYGEPVKKNFIYELRNPIQR</sequence>
<evidence type="ECO:0000313" key="3">
    <source>
        <dbReference type="Proteomes" id="UP001200145"/>
    </source>
</evidence>
<feature type="domain" description="N-acetyltransferase" evidence="1">
    <location>
        <begin position="13"/>
        <end position="171"/>
    </location>
</feature>
<name>A0ABS9BMC4_9BACT</name>
<dbReference type="EMBL" id="JAKEVY010000004">
    <property type="protein sequence ID" value="MCF1716325.1"/>
    <property type="molecule type" value="Genomic_DNA"/>
</dbReference>
<accession>A0ABS9BMC4</accession>
<dbReference type="PROSITE" id="PS51186">
    <property type="entry name" value="GNAT"/>
    <property type="match status" value="1"/>
</dbReference>
<dbReference type="RefSeq" id="WP_234867411.1">
    <property type="nucleotide sequence ID" value="NZ_JAKEVY010000004.1"/>
</dbReference>
<evidence type="ECO:0000259" key="1">
    <source>
        <dbReference type="PROSITE" id="PS51186"/>
    </source>
</evidence>
<reference evidence="2 3" key="1">
    <citation type="submission" date="2022-01" db="EMBL/GenBank/DDBJ databases">
        <title>Flavihumibacter sp. nov., isolated from sediment of a river.</title>
        <authorList>
            <person name="Liu H."/>
        </authorList>
    </citation>
    <scope>NUCLEOTIDE SEQUENCE [LARGE SCALE GENOMIC DNA]</scope>
    <source>
        <strain evidence="2 3">RY-1</strain>
    </source>
</reference>
<dbReference type="PANTHER" id="PTHR43610:SF1">
    <property type="entry name" value="N-ACETYLTRANSFERASE DOMAIN-CONTAINING PROTEIN"/>
    <property type="match status" value="1"/>
</dbReference>
<dbReference type="PANTHER" id="PTHR43610">
    <property type="entry name" value="BLL6696 PROTEIN"/>
    <property type="match status" value="1"/>
</dbReference>